<dbReference type="InterPro" id="IPR056599">
    <property type="entry name" value="AAA_lid_fung"/>
</dbReference>
<proteinExistence type="predicted"/>
<comment type="caution">
    <text evidence="3">The sequence shown here is derived from an EMBL/GenBank/DDBJ whole genome shotgun (WGS) entry which is preliminary data.</text>
</comment>
<dbReference type="Proteomes" id="UP001149074">
    <property type="component" value="Unassembled WGS sequence"/>
</dbReference>
<reference evidence="3" key="1">
    <citation type="submission" date="2022-11" db="EMBL/GenBank/DDBJ databases">
        <authorList>
            <person name="Petersen C."/>
        </authorList>
    </citation>
    <scope>NUCLEOTIDE SEQUENCE</scope>
    <source>
        <strain evidence="3">IBT 30761</strain>
    </source>
</reference>
<sequence length="790" mass="89822">MSAVRNIAEPLEHQKQLRQPDISLKERNTINDTKDTGVHWKLFNKFAKSIAKLAASTNIGAAPAEPGTPRKRNISNSTGTAAILGSVEALRAMRVYVEFVDSELMPLYRQYEVTNSQGTTHIVRFDDLWCLFRPGELLFNPNAPDPTNGKSRERSFRSRNIQSLDIYPIRFAHDHLRILQEVYDQGKMFQDFVTEKHLSYKGWTIGDYDHLEYIDSDVIVDFVEALKAHPRWAAAPHIPALHDTEESFPLVSDEVPGTIYPGAFVDTIERKSNLQNDKFLKNQSERRRKLGEIPIRKLEEQDFVAVDIHKLKFVADRGEQLKNIFIAKEHKKMINASRHYPEQGERACDPIAWCPGGWEKLYCGGIRTCEKKATVYYHLWGPWILSVGFGNLSQGNFMTGSLVGLCLVDGRSDVFLSQRSTWDLKRNALVSGGLFKSTDDKHRPKDNQKRVSTHPRVLQWSSFLTTNRVGRFDETFKSRIHVILYYPPLSRKQTEGIWRINIRKLTQIENERQKALHSGGRSDGVVLLPLKVDEEEVLDFAFSHWPKHQHGKGRCNDGHIRNAFQIAAALARFEMRTAAKKREKEAVPDAVVESLQGELKARHFKTVAETSHHFELYMHETMGKTDAELALEQGSRADHVKRMMTEEPVIKEYRGVDDYEALSGPESSSQQTLQLSRPSNVPRWGSRNFSDSRSTSMQPTQRSSGSSGFQNARPIIARPDSLDIFSSFLHPDKLVNFQSSEKTAEITSGHRYPAALRAGWPSSPDPSIRPRRKTLPPIGGAWSGVKSDYK</sequence>
<accession>A0A9W9G368</accession>
<feature type="domain" description="AAA+ ATPase lid" evidence="2">
    <location>
        <begin position="554"/>
        <end position="624"/>
    </location>
</feature>
<organism evidence="3 4">
    <name type="scientific">Penicillium argentinense</name>
    <dbReference type="NCBI Taxonomy" id="1131581"/>
    <lineage>
        <taxon>Eukaryota</taxon>
        <taxon>Fungi</taxon>
        <taxon>Dikarya</taxon>
        <taxon>Ascomycota</taxon>
        <taxon>Pezizomycotina</taxon>
        <taxon>Eurotiomycetes</taxon>
        <taxon>Eurotiomycetidae</taxon>
        <taxon>Eurotiales</taxon>
        <taxon>Aspergillaceae</taxon>
        <taxon>Penicillium</taxon>
    </lineage>
</organism>
<dbReference type="AlphaFoldDB" id="A0A9W9G368"/>
<evidence type="ECO:0000313" key="3">
    <source>
        <dbReference type="EMBL" id="KAJ5111251.1"/>
    </source>
</evidence>
<gene>
    <name evidence="3" type="ORF">N7532_001786</name>
</gene>
<reference evidence="3" key="2">
    <citation type="journal article" date="2023" name="IMA Fungus">
        <title>Comparative genomic study of the Penicillium genus elucidates a diverse pangenome and 15 lateral gene transfer events.</title>
        <authorList>
            <person name="Petersen C."/>
            <person name="Sorensen T."/>
            <person name="Nielsen M.R."/>
            <person name="Sondergaard T.E."/>
            <person name="Sorensen J.L."/>
            <person name="Fitzpatrick D.A."/>
            <person name="Frisvad J.C."/>
            <person name="Nielsen K.L."/>
        </authorList>
    </citation>
    <scope>NUCLEOTIDE SEQUENCE</scope>
    <source>
        <strain evidence="3">IBT 30761</strain>
    </source>
</reference>
<evidence type="ECO:0000313" key="4">
    <source>
        <dbReference type="Proteomes" id="UP001149074"/>
    </source>
</evidence>
<evidence type="ECO:0000256" key="1">
    <source>
        <dbReference type="SAM" id="MobiDB-lite"/>
    </source>
</evidence>
<dbReference type="GeneID" id="81353259"/>
<dbReference type="InterPro" id="IPR027417">
    <property type="entry name" value="P-loop_NTPase"/>
</dbReference>
<dbReference type="Pfam" id="PF23232">
    <property type="entry name" value="AAA_lid_13"/>
    <property type="match status" value="1"/>
</dbReference>
<feature type="compositionally biased region" description="Polar residues" evidence="1">
    <location>
        <begin position="665"/>
        <end position="679"/>
    </location>
</feature>
<protein>
    <recommendedName>
        <fullName evidence="2">AAA+ ATPase lid domain-containing protein</fullName>
    </recommendedName>
</protein>
<dbReference type="EMBL" id="JAPQKI010000002">
    <property type="protein sequence ID" value="KAJ5111251.1"/>
    <property type="molecule type" value="Genomic_DNA"/>
</dbReference>
<evidence type="ECO:0000259" key="2">
    <source>
        <dbReference type="Pfam" id="PF23232"/>
    </source>
</evidence>
<dbReference type="PANTHER" id="PTHR46411:SF3">
    <property type="entry name" value="AAA+ ATPASE DOMAIN-CONTAINING PROTEIN"/>
    <property type="match status" value="1"/>
</dbReference>
<feature type="compositionally biased region" description="Polar residues" evidence="1">
    <location>
        <begin position="687"/>
        <end position="710"/>
    </location>
</feature>
<dbReference type="PANTHER" id="PTHR46411">
    <property type="entry name" value="FAMILY ATPASE, PUTATIVE-RELATED"/>
    <property type="match status" value="1"/>
</dbReference>
<feature type="region of interest" description="Disordered" evidence="1">
    <location>
        <begin position="660"/>
        <end position="712"/>
    </location>
</feature>
<name>A0A9W9G368_9EURO</name>
<feature type="region of interest" description="Disordered" evidence="1">
    <location>
        <begin position="755"/>
        <end position="790"/>
    </location>
</feature>
<dbReference type="SUPFAM" id="SSF52540">
    <property type="entry name" value="P-loop containing nucleoside triphosphate hydrolases"/>
    <property type="match status" value="1"/>
</dbReference>
<dbReference type="OrthoDB" id="10042665at2759"/>
<dbReference type="RefSeq" id="XP_056479321.1">
    <property type="nucleotide sequence ID" value="XM_056614280.1"/>
</dbReference>
<keyword evidence="4" id="KW-1185">Reference proteome</keyword>